<accession>A0ABT9CDP6</accession>
<keyword evidence="2" id="KW-1185">Reference proteome</keyword>
<sequence length="245" mass="27563">MAVKHETELYAPIKQHFEQQGYQIKGEVRGCDLVGMLPGQERPLIVEMKKTFNLALLLQGAARQKLSDQVYVAVERNRTKRGAVNQRWGELRELCVRLGLGLITVTFYKTKTPFVEVLCEPESADAKRTAGRSRRTRKQERLLAEFEARTGDYNVGGSTGRKLMTAYRQKALLLAAALHEAGEAAPAQLGRATGIGSAGTILYRDVYGWFSRVRRGRYRLTEQGVQSLQDYANVLEDIDSKKQRS</sequence>
<reference evidence="1 2" key="1">
    <citation type="submission" date="2023-07" db="EMBL/GenBank/DDBJ databases">
        <title>Paenibacillus sp. JX-17 nov. isolated from soil.</title>
        <authorList>
            <person name="Wan Y."/>
            <person name="Liu B."/>
        </authorList>
    </citation>
    <scope>NUCLEOTIDE SEQUENCE [LARGE SCALE GENOMIC DNA]</scope>
    <source>
        <strain evidence="1 2">JX-17</strain>
    </source>
</reference>
<organism evidence="1 2">
    <name type="scientific">Paenibacillus lacisoli</name>
    <dbReference type="NCBI Taxonomy" id="3064525"/>
    <lineage>
        <taxon>Bacteria</taxon>
        <taxon>Bacillati</taxon>
        <taxon>Bacillota</taxon>
        <taxon>Bacilli</taxon>
        <taxon>Bacillales</taxon>
        <taxon>Paenibacillaceae</taxon>
        <taxon>Paenibacillus</taxon>
    </lineage>
</organism>
<gene>
    <name evidence="1" type="ORF">Q5741_13140</name>
</gene>
<dbReference type="InterPro" id="IPR018679">
    <property type="entry name" value="DUF2161"/>
</dbReference>
<dbReference type="Proteomes" id="UP001240171">
    <property type="component" value="Unassembled WGS sequence"/>
</dbReference>
<evidence type="ECO:0000313" key="1">
    <source>
        <dbReference type="EMBL" id="MDO7907351.1"/>
    </source>
</evidence>
<dbReference type="RefSeq" id="WP_305024563.1">
    <property type="nucleotide sequence ID" value="NZ_JAUQTB010000007.1"/>
</dbReference>
<dbReference type="EMBL" id="JAUQTB010000007">
    <property type="protein sequence ID" value="MDO7907351.1"/>
    <property type="molecule type" value="Genomic_DNA"/>
</dbReference>
<dbReference type="Pfam" id="PF09929">
    <property type="entry name" value="DUF2161"/>
    <property type="match status" value="1"/>
</dbReference>
<name>A0ABT9CDP6_9BACL</name>
<proteinExistence type="predicted"/>
<comment type="caution">
    <text evidence="1">The sequence shown here is derived from an EMBL/GenBank/DDBJ whole genome shotgun (WGS) entry which is preliminary data.</text>
</comment>
<evidence type="ECO:0000313" key="2">
    <source>
        <dbReference type="Proteomes" id="UP001240171"/>
    </source>
</evidence>
<protein>
    <submittedName>
        <fullName evidence="1">DUF2161 family putative PD-(D/E)XK-type phosphodiesterase</fullName>
    </submittedName>
</protein>